<evidence type="ECO:0000256" key="1">
    <source>
        <dbReference type="ARBA" id="ARBA00022694"/>
    </source>
</evidence>
<dbReference type="GO" id="GO:0008033">
    <property type="term" value="P:tRNA processing"/>
    <property type="evidence" value="ECO:0007669"/>
    <property type="project" value="UniProtKB-KW"/>
</dbReference>
<evidence type="ECO:0000313" key="3">
    <source>
        <dbReference type="Proteomes" id="UP000023152"/>
    </source>
</evidence>
<dbReference type="InterPro" id="IPR016195">
    <property type="entry name" value="Pol/histidinol_Pase-like"/>
</dbReference>
<dbReference type="Gene3D" id="3.20.20.140">
    <property type="entry name" value="Metal-dependent hydrolases"/>
    <property type="match status" value="1"/>
</dbReference>
<keyword evidence="3" id="KW-1185">Reference proteome</keyword>
<evidence type="ECO:0000313" key="2">
    <source>
        <dbReference type="EMBL" id="ETO28764.1"/>
    </source>
</evidence>
<gene>
    <name evidence="2" type="ORF">RFI_08363</name>
</gene>
<comment type="caution">
    <text evidence="2">The sequence shown here is derived from an EMBL/GenBank/DDBJ whole genome shotgun (WGS) entry which is preliminary data.</text>
</comment>
<dbReference type="Proteomes" id="UP000023152">
    <property type="component" value="Unassembled WGS sequence"/>
</dbReference>
<dbReference type="EMBL" id="ASPP01006476">
    <property type="protein sequence ID" value="ETO28764.1"/>
    <property type="molecule type" value="Genomic_DNA"/>
</dbReference>
<keyword evidence="1" id="KW-0819">tRNA processing</keyword>
<name>X6NSM9_RETFI</name>
<dbReference type="InterPro" id="IPR002738">
    <property type="entry name" value="RNase_P_p30"/>
</dbReference>
<sequence length="291" mass="33723">MSRNNFWDCSLVFTNDFTIAANMVRECIALKYHGVLLDCRRNYTDLIENEGVNNDYLKAVKKLQDLYGSQIQIKKRITIETESKSKLKDNNPDETIIKITKLLSTQKLKLLEQFDLISISIESIEELIKCCNEWKIVDLININKFKKKNVTMNTLLIQSLRNAIKENNNKFFEISLQSLLSISDTNNYFAIQFFHLIAQVIGPNNIIVSSGALQSLYCRKPLDLIQLTTFCFKSSQKRCIEKNVYQMISVIKNRRLVQDCIWSIQIDEMSNEEKNKLIPMISSEAVQEKSV</sequence>
<accession>X6NSM9</accession>
<dbReference type="SUPFAM" id="SSF89550">
    <property type="entry name" value="PHP domain-like"/>
    <property type="match status" value="1"/>
</dbReference>
<dbReference type="AlphaFoldDB" id="X6NSM9"/>
<protein>
    <submittedName>
        <fullName evidence="2">Uncharacterized protein</fullName>
    </submittedName>
</protein>
<dbReference type="Pfam" id="PF01876">
    <property type="entry name" value="RNase_P_p30"/>
    <property type="match status" value="1"/>
</dbReference>
<proteinExistence type="predicted"/>
<organism evidence="2 3">
    <name type="scientific">Reticulomyxa filosa</name>
    <dbReference type="NCBI Taxonomy" id="46433"/>
    <lineage>
        <taxon>Eukaryota</taxon>
        <taxon>Sar</taxon>
        <taxon>Rhizaria</taxon>
        <taxon>Retaria</taxon>
        <taxon>Foraminifera</taxon>
        <taxon>Monothalamids</taxon>
        <taxon>Reticulomyxidae</taxon>
        <taxon>Reticulomyxa</taxon>
    </lineage>
</organism>
<reference evidence="2 3" key="1">
    <citation type="journal article" date="2013" name="Curr. Biol.">
        <title>The Genome of the Foraminiferan Reticulomyxa filosa.</title>
        <authorList>
            <person name="Glockner G."/>
            <person name="Hulsmann N."/>
            <person name="Schleicher M."/>
            <person name="Noegel A.A."/>
            <person name="Eichinger L."/>
            <person name="Gallinger C."/>
            <person name="Pawlowski J."/>
            <person name="Sierra R."/>
            <person name="Euteneuer U."/>
            <person name="Pillet L."/>
            <person name="Moustafa A."/>
            <person name="Platzer M."/>
            <person name="Groth M."/>
            <person name="Szafranski K."/>
            <person name="Schliwa M."/>
        </authorList>
    </citation>
    <scope>NUCLEOTIDE SEQUENCE [LARGE SCALE GENOMIC DNA]</scope>
</reference>